<dbReference type="SUPFAM" id="SSF52540">
    <property type="entry name" value="P-loop containing nucleoside triphosphate hydrolases"/>
    <property type="match status" value="1"/>
</dbReference>
<dbReference type="eggNOG" id="COG0305">
    <property type="taxonomic scope" value="Bacteria"/>
</dbReference>
<dbReference type="InterPro" id="IPR007693">
    <property type="entry name" value="DNA_helicase_DnaB-like_N"/>
</dbReference>
<dbReference type="InterPro" id="IPR016136">
    <property type="entry name" value="DNA_helicase_N/primase_C"/>
</dbReference>
<dbReference type="Gene3D" id="1.10.860.10">
    <property type="entry name" value="DNAb Helicase, Chain A"/>
    <property type="match status" value="1"/>
</dbReference>
<evidence type="ECO:0000256" key="2">
    <source>
        <dbReference type="ARBA" id="ARBA00022515"/>
    </source>
</evidence>
<dbReference type="SMART" id="SM00382">
    <property type="entry name" value="AAA"/>
    <property type="match status" value="1"/>
</dbReference>
<keyword evidence="15" id="KW-1185">Reference proteome</keyword>
<dbReference type="KEGG" id="jag:GJA_3520"/>
<dbReference type="OrthoDB" id="8873702at2"/>
<evidence type="ECO:0000256" key="12">
    <source>
        <dbReference type="SAM" id="MobiDB-lite"/>
    </source>
</evidence>
<keyword evidence="4" id="KW-0547">Nucleotide-binding</keyword>
<evidence type="ECO:0000256" key="5">
    <source>
        <dbReference type="ARBA" id="ARBA00022801"/>
    </source>
</evidence>
<dbReference type="EC" id="5.6.2.3" evidence="10"/>
<evidence type="ECO:0000256" key="3">
    <source>
        <dbReference type="ARBA" id="ARBA00022705"/>
    </source>
</evidence>
<dbReference type="HOGENOM" id="CLU_005373_0_0_4"/>
<feature type="domain" description="SF4 helicase" evidence="13">
    <location>
        <begin position="178"/>
        <end position="444"/>
    </location>
</feature>
<comment type="similarity">
    <text evidence="1">Belongs to the helicase family. DnaB subfamily.</text>
</comment>
<organism evidence="14 15">
    <name type="scientific">Janthinobacterium agaricidamnosum NBRC 102515 = DSM 9628</name>
    <dbReference type="NCBI Taxonomy" id="1349767"/>
    <lineage>
        <taxon>Bacteria</taxon>
        <taxon>Pseudomonadati</taxon>
        <taxon>Pseudomonadota</taxon>
        <taxon>Betaproteobacteria</taxon>
        <taxon>Burkholderiales</taxon>
        <taxon>Oxalobacteraceae</taxon>
        <taxon>Janthinobacterium</taxon>
    </lineage>
</organism>
<evidence type="ECO:0000256" key="11">
    <source>
        <dbReference type="ARBA" id="ARBA00048954"/>
    </source>
</evidence>
<reference evidence="14 15" key="1">
    <citation type="journal article" date="2015" name="Genome Announc.">
        <title>Genome Sequence of Mushroom Soft-Rot Pathogen Janthinobacterium agaricidamnosum.</title>
        <authorList>
            <person name="Graupner K."/>
            <person name="Lackner G."/>
            <person name="Hertweck C."/>
        </authorList>
    </citation>
    <scope>NUCLEOTIDE SEQUENCE [LARGE SCALE GENOMIC DNA]</scope>
    <source>
        <strain evidence="15">NBRC 102515 / DSM 9628</strain>
    </source>
</reference>
<dbReference type="Pfam" id="PF00772">
    <property type="entry name" value="DnaB"/>
    <property type="match status" value="1"/>
</dbReference>
<dbReference type="Gene3D" id="3.40.50.300">
    <property type="entry name" value="P-loop containing nucleotide triphosphate hydrolases"/>
    <property type="match status" value="1"/>
</dbReference>
<keyword evidence="7" id="KW-0067">ATP-binding</keyword>
<evidence type="ECO:0000313" key="15">
    <source>
        <dbReference type="Proteomes" id="UP000027604"/>
    </source>
</evidence>
<feature type="region of interest" description="Disordered" evidence="12">
    <location>
        <begin position="437"/>
        <end position="461"/>
    </location>
</feature>
<dbReference type="Pfam" id="PF03796">
    <property type="entry name" value="DnaB_C"/>
    <property type="match status" value="1"/>
</dbReference>
<dbReference type="GO" id="GO:0006269">
    <property type="term" value="P:DNA replication, synthesis of primer"/>
    <property type="evidence" value="ECO:0007669"/>
    <property type="project" value="UniProtKB-KW"/>
</dbReference>
<dbReference type="GO" id="GO:1990077">
    <property type="term" value="C:primosome complex"/>
    <property type="evidence" value="ECO:0007669"/>
    <property type="project" value="UniProtKB-KW"/>
</dbReference>
<proteinExistence type="inferred from homology"/>
<dbReference type="SUPFAM" id="SSF48024">
    <property type="entry name" value="N-terminal domain of DnaB helicase"/>
    <property type="match status" value="1"/>
</dbReference>
<dbReference type="GO" id="GO:0005524">
    <property type="term" value="F:ATP binding"/>
    <property type="evidence" value="ECO:0007669"/>
    <property type="project" value="UniProtKB-KW"/>
</dbReference>
<dbReference type="EMBL" id="HG322949">
    <property type="protein sequence ID" value="CDG84136.1"/>
    <property type="molecule type" value="Genomic_DNA"/>
</dbReference>
<keyword evidence="9" id="KW-0413">Isomerase</keyword>
<evidence type="ECO:0000256" key="6">
    <source>
        <dbReference type="ARBA" id="ARBA00022806"/>
    </source>
</evidence>
<sequence>MNMNDQQHLVVPHSIEAEQSVIGALLRNNDAIDRIGGLIADHFYRADHRAVFTEIIRLISSGMPADVMTVWAALEARGGPLLDGLHGYLNQIHQTMPSAANVAQYAKTVVDRSTMRSMLWISDQITEVVHSPAGRTVDEMLDAMQTKVLKLSERRVRNEPRMIRDVAIEFIDGMAKRADGLESAMSTGIPEIDALFNGGLRPGNLVIVAGRPSMGKTALSADIGLNMAVDVSVLMYSMEMAGQEIAGRALANRGKVPLAKIMGKIAGDDDATWGGVSAGCARLDDMRFAIDDTAAITMLDLRMKAKAWKRKHGLGVIIVDYIGLMTGGDGDKRHEQIGYYSRSLKALAKELGVAIIALAQLNRQSEARTDKRPQLSDLRDSGEIEQDADIVILVHRPEMHHPDSPHLKGWAEVMVRKNRSGSLGTINMQFDGPTCRFLPWNGPAPSEPDQRSSSGRRSFDG</sequence>
<dbReference type="PANTHER" id="PTHR30153">
    <property type="entry name" value="REPLICATIVE DNA HELICASE DNAB"/>
    <property type="match status" value="1"/>
</dbReference>
<dbReference type="InterPro" id="IPR007694">
    <property type="entry name" value="DNA_helicase_DnaB-like_C"/>
</dbReference>
<evidence type="ECO:0000259" key="13">
    <source>
        <dbReference type="PROSITE" id="PS51199"/>
    </source>
</evidence>
<dbReference type="CDD" id="cd00984">
    <property type="entry name" value="DnaB_C"/>
    <property type="match status" value="1"/>
</dbReference>
<name>W0V8C2_9BURK</name>
<dbReference type="GO" id="GO:0005829">
    <property type="term" value="C:cytosol"/>
    <property type="evidence" value="ECO:0007669"/>
    <property type="project" value="TreeGrafter"/>
</dbReference>
<keyword evidence="3" id="KW-0235">DNA replication</keyword>
<gene>
    <name evidence="14" type="primary">dnaB</name>
    <name evidence="14" type="ORF">GJA_3520</name>
</gene>
<keyword evidence="8" id="KW-0238">DNA-binding</keyword>
<dbReference type="Proteomes" id="UP000027604">
    <property type="component" value="Chromosome I"/>
</dbReference>
<accession>W0V8C2</accession>
<dbReference type="InterPro" id="IPR003593">
    <property type="entry name" value="AAA+_ATPase"/>
</dbReference>
<evidence type="ECO:0000256" key="10">
    <source>
        <dbReference type="ARBA" id="ARBA00044969"/>
    </source>
</evidence>
<dbReference type="InterPro" id="IPR036185">
    <property type="entry name" value="DNA_heli_DnaB-like_N_sf"/>
</dbReference>
<protein>
    <recommendedName>
        <fullName evidence="10">DNA 5'-3' helicase</fullName>
        <ecNumber evidence="10">5.6.2.3</ecNumber>
    </recommendedName>
</protein>
<dbReference type="InterPro" id="IPR027417">
    <property type="entry name" value="P-loop_NTPase"/>
</dbReference>
<dbReference type="PATRIC" id="fig|1349767.4.peg.119"/>
<dbReference type="PROSITE" id="PS51199">
    <property type="entry name" value="SF4_HELICASE"/>
    <property type="match status" value="1"/>
</dbReference>
<feature type="compositionally biased region" description="Polar residues" evidence="12">
    <location>
        <begin position="451"/>
        <end position="461"/>
    </location>
</feature>
<dbReference type="GO" id="GO:0016887">
    <property type="term" value="F:ATP hydrolysis activity"/>
    <property type="evidence" value="ECO:0007669"/>
    <property type="project" value="RHEA"/>
</dbReference>
<evidence type="ECO:0000256" key="7">
    <source>
        <dbReference type="ARBA" id="ARBA00022840"/>
    </source>
</evidence>
<evidence type="ECO:0000256" key="4">
    <source>
        <dbReference type="ARBA" id="ARBA00022741"/>
    </source>
</evidence>
<keyword evidence="5 14" id="KW-0378">Hydrolase</keyword>
<dbReference type="AlphaFoldDB" id="W0V8C2"/>
<evidence type="ECO:0000256" key="8">
    <source>
        <dbReference type="ARBA" id="ARBA00023125"/>
    </source>
</evidence>
<evidence type="ECO:0000256" key="9">
    <source>
        <dbReference type="ARBA" id="ARBA00023235"/>
    </source>
</evidence>
<comment type="catalytic activity">
    <reaction evidence="11">
        <text>ATP + H2O = ADP + phosphate + H(+)</text>
        <dbReference type="Rhea" id="RHEA:13065"/>
        <dbReference type="ChEBI" id="CHEBI:15377"/>
        <dbReference type="ChEBI" id="CHEBI:15378"/>
        <dbReference type="ChEBI" id="CHEBI:30616"/>
        <dbReference type="ChEBI" id="CHEBI:43474"/>
        <dbReference type="ChEBI" id="CHEBI:456216"/>
        <dbReference type="EC" id="5.6.2.3"/>
    </reaction>
</comment>
<dbReference type="GO" id="GO:0043139">
    <property type="term" value="F:5'-3' DNA helicase activity"/>
    <property type="evidence" value="ECO:0007669"/>
    <property type="project" value="UniProtKB-EC"/>
</dbReference>
<dbReference type="PANTHER" id="PTHR30153:SF2">
    <property type="entry name" value="REPLICATIVE DNA HELICASE"/>
    <property type="match status" value="1"/>
</dbReference>
<dbReference type="GO" id="GO:0003677">
    <property type="term" value="F:DNA binding"/>
    <property type="evidence" value="ECO:0007669"/>
    <property type="project" value="UniProtKB-KW"/>
</dbReference>
<evidence type="ECO:0000256" key="1">
    <source>
        <dbReference type="ARBA" id="ARBA00008428"/>
    </source>
</evidence>
<keyword evidence="2" id="KW-0639">Primosome</keyword>
<evidence type="ECO:0000313" key="14">
    <source>
        <dbReference type="EMBL" id="CDG84136.1"/>
    </source>
</evidence>
<keyword evidence="6 14" id="KW-0347">Helicase</keyword>
<dbReference type="STRING" id="1349767.GJA_3520"/>